<keyword evidence="3" id="KW-0175">Coiled coil</keyword>
<keyword evidence="2" id="KW-0449">Lipoprotein</keyword>
<dbReference type="PROSITE" id="PS51257">
    <property type="entry name" value="PROKAR_LIPOPROTEIN"/>
    <property type="match status" value="1"/>
</dbReference>
<dbReference type="EMBL" id="CP036422">
    <property type="protein sequence ID" value="QFU77380.1"/>
    <property type="molecule type" value="Genomic_DNA"/>
</dbReference>
<dbReference type="Gene3D" id="2.20.200.10">
    <property type="entry name" value="Outer membrane efflux proteins (OEP)"/>
    <property type="match status" value="1"/>
</dbReference>
<reference evidence="4 5" key="1">
    <citation type="submission" date="2019-02" db="EMBL/GenBank/DDBJ databases">
        <authorList>
            <person name="Li S.-H."/>
        </authorList>
    </citation>
    <scope>NUCLEOTIDE SEQUENCE [LARGE SCALE GENOMIC DNA]</scope>
    <source>
        <strain evidence="4 5">IMCC14385</strain>
    </source>
</reference>
<comment type="similarity">
    <text evidence="1 2">Belongs to the outer membrane factor (OMF) (TC 1.B.17) family.</text>
</comment>
<dbReference type="NCBIfam" id="TIGR01845">
    <property type="entry name" value="outer_NodT"/>
    <property type="match status" value="1"/>
</dbReference>
<dbReference type="Pfam" id="PF02321">
    <property type="entry name" value="OEP"/>
    <property type="match status" value="2"/>
</dbReference>
<proteinExistence type="inferred from homology"/>
<dbReference type="InterPro" id="IPR003423">
    <property type="entry name" value="OMP_efflux"/>
</dbReference>
<protein>
    <submittedName>
        <fullName evidence="4">Efflux transporter outer membrane subunit</fullName>
    </submittedName>
</protein>
<dbReference type="OrthoDB" id="9770517at2"/>
<gene>
    <name evidence="4" type="ORF">EY643_17865</name>
</gene>
<comment type="subcellular location">
    <subcellularLocation>
        <location evidence="2">Cell outer membrane</location>
        <topology evidence="2">Lipid-anchor</topology>
    </subcellularLocation>
</comment>
<keyword evidence="5" id="KW-1185">Reference proteome</keyword>
<dbReference type="SUPFAM" id="SSF56954">
    <property type="entry name" value="Outer membrane efflux proteins (OEP)"/>
    <property type="match status" value="1"/>
</dbReference>
<keyword evidence="2" id="KW-0812">Transmembrane</keyword>
<organism evidence="4 5">
    <name type="scientific">Halioglobus maricola</name>
    <dbReference type="NCBI Taxonomy" id="2601894"/>
    <lineage>
        <taxon>Bacteria</taxon>
        <taxon>Pseudomonadati</taxon>
        <taxon>Pseudomonadota</taxon>
        <taxon>Gammaproteobacteria</taxon>
        <taxon>Cellvibrionales</taxon>
        <taxon>Halieaceae</taxon>
        <taxon>Halioglobus</taxon>
    </lineage>
</organism>
<dbReference type="KEGG" id="halc:EY643_17865"/>
<name>A0A5P9NNH4_9GAMM</name>
<dbReference type="GO" id="GO:0015562">
    <property type="term" value="F:efflux transmembrane transporter activity"/>
    <property type="evidence" value="ECO:0007669"/>
    <property type="project" value="InterPro"/>
</dbReference>
<dbReference type="RefSeq" id="WP_153240526.1">
    <property type="nucleotide sequence ID" value="NZ_CP036422.1"/>
</dbReference>
<evidence type="ECO:0000313" key="5">
    <source>
        <dbReference type="Proteomes" id="UP000326287"/>
    </source>
</evidence>
<dbReference type="GO" id="GO:0009279">
    <property type="term" value="C:cell outer membrane"/>
    <property type="evidence" value="ECO:0007669"/>
    <property type="project" value="UniProtKB-SubCell"/>
</dbReference>
<dbReference type="Gene3D" id="1.20.1600.10">
    <property type="entry name" value="Outer membrane efflux proteins (OEP)"/>
    <property type="match status" value="1"/>
</dbReference>
<evidence type="ECO:0000256" key="1">
    <source>
        <dbReference type="ARBA" id="ARBA00007613"/>
    </source>
</evidence>
<dbReference type="PANTHER" id="PTHR30203">
    <property type="entry name" value="OUTER MEMBRANE CATION EFFLUX PROTEIN"/>
    <property type="match status" value="1"/>
</dbReference>
<evidence type="ECO:0000313" key="4">
    <source>
        <dbReference type="EMBL" id="QFU77380.1"/>
    </source>
</evidence>
<keyword evidence="2" id="KW-0472">Membrane</keyword>
<keyword evidence="2" id="KW-0564">Palmitate</keyword>
<dbReference type="AlphaFoldDB" id="A0A5P9NNH4"/>
<dbReference type="Proteomes" id="UP000326287">
    <property type="component" value="Chromosome"/>
</dbReference>
<accession>A0A5P9NNH4</accession>
<evidence type="ECO:0000256" key="3">
    <source>
        <dbReference type="SAM" id="Coils"/>
    </source>
</evidence>
<keyword evidence="2" id="KW-1134">Transmembrane beta strand</keyword>
<dbReference type="InterPro" id="IPR010131">
    <property type="entry name" value="MdtP/NodT-like"/>
</dbReference>
<evidence type="ECO:0000256" key="2">
    <source>
        <dbReference type="RuleBase" id="RU362097"/>
    </source>
</evidence>
<sequence length="469" mass="51845">MKRAAITLAGLLLGGCMVGPDYQRAEVPLSDDWHMDLQYKRLAEPSLAEQTWLDLFQDEQLQNVVQQALQSNRGLLQAIERIEEARAMHRIGRAPLFPSFDLELSGERENESGLTNSAPSLDNEFFFGASASWELDLWGKNRRAGRAAYAQYLASEYGAQAVRLSLIADTCQAYFQLQGINARLSTNYDTLSARGKSREIAEKRFRGGLTSSLEVKQAEVELAASRATIPQAEQKKLAAENELSVLMGLAPQHIELQGELDEQFVPTTVTAGLPSSLLQRRPDLIQAEQELIAASEEIGIAKARLFPNIALTGQYGTETAEFSDLLDSDGRYWILEIDILMPLFNAGARRAELSAAESRFNQARLGYEQAVLEALRETSDALSQFYKAGESLEAQLALEKASSEYLALATKRYRNGVLAYLDVLDAQRLLFDAQLAVSNAREAQLFALVDLYKALGGGWDPEAVPTNEE</sequence>
<feature type="coiled-coil region" evidence="3">
    <location>
        <begin position="215"/>
        <end position="242"/>
    </location>
</feature>